<sequence>MIKKLIGEDVRDSCGSSGTDESPHRRSKADEETHRPPRGKRAPGEEINDYLRKATKYMRTA</sequence>
<accession>A0ABU0AN14</accession>
<evidence type="ECO:0000256" key="1">
    <source>
        <dbReference type="SAM" id="MobiDB-lite"/>
    </source>
</evidence>
<gene>
    <name evidence="2" type="ORF">J2S17_004560</name>
</gene>
<keyword evidence="3" id="KW-1185">Reference proteome</keyword>
<evidence type="ECO:0000313" key="3">
    <source>
        <dbReference type="Proteomes" id="UP001238088"/>
    </source>
</evidence>
<evidence type="ECO:0000313" key="2">
    <source>
        <dbReference type="EMBL" id="MDQ0272667.1"/>
    </source>
</evidence>
<protein>
    <submittedName>
        <fullName evidence="2">Uncharacterized protein</fullName>
    </submittedName>
</protein>
<organism evidence="2 3">
    <name type="scientific">Cytobacillus purgationiresistens</name>
    <dbReference type="NCBI Taxonomy" id="863449"/>
    <lineage>
        <taxon>Bacteria</taxon>
        <taxon>Bacillati</taxon>
        <taxon>Bacillota</taxon>
        <taxon>Bacilli</taxon>
        <taxon>Bacillales</taxon>
        <taxon>Bacillaceae</taxon>
        <taxon>Cytobacillus</taxon>
    </lineage>
</organism>
<proteinExistence type="predicted"/>
<feature type="region of interest" description="Disordered" evidence="1">
    <location>
        <begin position="1"/>
        <end position="51"/>
    </location>
</feature>
<dbReference type="EMBL" id="JAUSUB010000026">
    <property type="protein sequence ID" value="MDQ0272667.1"/>
    <property type="molecule type" value="Genomic_DNA"/>
</dbReference>
<name>A0ABU0AN14_9BACI</name>
<feature type="compositionally biased region" description="Basic and acidic residues" evidence="1">
    <location>
        <begin position="21"/>
        <end position="35"/>
    </location>
</feature>
<reference evidence="2 3" key="1">
    <citation type="submission" date="2023-07" db="EMBL/GenBank/DDBJ databases">
        <title>Genomic Encyclopedia of Type Strains, Phase IV (KMG-IV): sequencing the most valuable type-strain genomes for metagenomic binning, comparative biology and taxonomic classification.</title>
        <authorList>
            <person name="Goeker M."/>
        </authorList>
    </citation>
    <scope>NUCLEOTIDE SEQUENCE [LARGE SCALE GENOMIC DNA]</scope>
    <source>
        <strain evidence="2 3">DSM 23494</strain>
    </source>
</reference>
<dbReference type="Proteomes" id="UP001238088">
    <property type="component" value="Unassembled WGS sequence"/>
</dbReference>
<feature type="compositionally biased region" description="Basic and acidic residues" evidence="1">
    <location>
        <begin position="1"/>
        <end position="12"/>
    </location>
</feature>
<comment type="caution">
    <text evidence="2">The sequence shown here is derived from an EMBL/GenBank/DDBJ whole genome shotgun (WGS) entry which is preliminary data.</text>
</comment>